<evidence type="ECO:0000313" key="2">
    <source>
        <dbReference type="Proteomes" id="UP001139521"/>
    </source>
</evidence>
<evidence type="ECO:0000313" key="1">
    <source>
        <dbReference type="EMBL" id="MCL6220975.1"/>
    </source>
</evidence>
<dbReference type="PROSITE" id="PS51257">
    <property type="entry name" value="PROKAR_LIPOPROTEIN"/>
    <property type="match status" value="1"/>
</dbReference>
<name>A0A9X1ZXG9_9FLAO</name>
<reference evidence="1" key="1">
    <citation type="submission" date="2022-01" db="EMBL/GenBank/DDBJ databases">
        <title>Genome sequencing of Zunongwangia sp. M21534 genome.</title>
        <authorList>
            <person name="Chen Y."/>
            <person name="Dong C."/>
            <person name="Shao Z."/>
        </authorList>
    </citation>
    <scope>NUCLEOTIDE SEQUENCE</scope>
    <source>
        <strain evidence="1">MCCC M21534</strain>
    </source>
</reference>
<dbReference type="EMBL" id="JAKHSK010000077">
    <property type="protein sequence ID" value="MCL6220975.1"/>
    <property type="molecule type" value="Genomic_DNA"/>
</dbReference>
<comment type="caution">
    <text evidence="1">The sequence shown here is derived from an EMBL/GenBank/DDBJ whole genome shotgun (WGS) entry which is preliminary data.</text>
</comment>
<gene>
    <name evidence="1" type="ORF">L1967_22015</name>
</gene>
<dbReference type="RefSeq" id="WP_249603643.1">
    <property type="nucleotide sequence ID" value="NZ_JAKHSK010000077.1"/>
</dbReference>
<accession>A0A9X1ZXG9</accession>
<proteinExistence type="predicted"/>
<sequence length="420" mass="48487">MRILSILLFTFFLTFISCQEDFELDEKNPNSETSLFAASSRQEKISSTNNEEILIPAILNTQWRDFNSIVDMSDDDIRNTLIVELNIKTSESISDLQAMSNLELSNYSLLYTLLKKASIRKPSELRHMSFEELRNTIIVENAKYLQNQNKRDLKKLPTEKLVQLGYSWYLPIEYNSLINYSDGKLSKIISPYKFKLKDNKGKSMDVLKIVKTNETSNNHFKYLGVYHIGTSNDNYNLQLAGSNDLFNWIHIIELDHDAHQGDIIKWGEGYLIAYEEDKQQGNNNIALKYYNNYCSLVSNMSIYSKSIQTSINSFGVEGTPDIRGVSGTSPTNGNIQIGFHYYDGNIDRLAMGILRNGNYWKAWKDALSEYNLREMNFKGNIGSRKSFRYGETDLTLQEARLIKGDWSTWKIMNSFKLFPF</sequence>
<evidence type="ECO:0008006" key="3">
    <source>
        <dbReference type="Google" id="ProtNLM"/>
    </source>
</evidence>
<keyword evidence="2" id="KW-1185">Reference proteome</keyword>
<dbReference type="Proteomes" id="UP001139521">
    <property type="component" value="Unassembled WGS sequence"/>
</dbReference>
<protein>
    <recommendedName>
        <fullName evidence="3">Lipoprotein</fullName>
    </recommendedName>
</protein>
<dbReference type="AlphaFoldDB" id="A0A9X1ZXG9"/>
<organism evidence="1 2">
    <name type="scientific">Zunongwangia pacifica</name>
    <dbReference type="NCBI Taxonomy" id="2911062"/>
    <lineage>
        <taxon>Bacteria</taxon>
        <taxon>Pseudomonadati</taxon>
        <taxon>Bacteroidota</taxon>
        <taxon>Flavobacteriia</taxon>
        <taxon>Flavobacteriales</taxon>
        <taxon>Flavobacteriaceae</taxon>
        <taxon>Zunongwangia</taxon>
    </lineage>
</organism>